<protein>
    <submittedName>
        <fullName evidence="1">Uncharacterized protein</fullName>
    </submittedName>
</protein>
<sequence>MGISRLAAGSHGSPPREWPVIKIEAKSNKLVEKFNAPRNEEGIMGDAIRYGAGSVWGSGRAPFRINPYQ</sequence>
<proteinExistence type="predicted"/>
<reference evidence="3" key="1">
    <citation type="submission" date="2016-10" db="EMBL/GenBank/DDBJ databases">
        <authorList>
            <person name="Wibberg D."/>
        </authorList>
    </citation>
    <scope>NUCLEOTIDE SEQUENCE [LARGE SCALE GENOMIC DNA]</scope>
</reference>
<evidence type="ECO:0000313" key="2">
    <source>
        <dbReference type="EMBL" id="SEP28540.1"/>
    </source>
</evidence>
<dbReference type="EMBL" id="FNXB01000081">
    <property type="protein sequence ID" value="SEI21261.1"/>
    <property type="molecule type" value="Genomic_DNA"/>
</dbReference>
<dbReference type="Proteomes" id="UP000198939">
    <property type="component" value="Unassembled WGS sequence"/>
</dbReference>
<dbReference type="Proteomes" id="UP000183063">
    <property type="component" value="Unassembled WGS sequence"/>
</dbReference>
<keyword evidence="4" id="KW-1185">Reference proteome</keyword>
<accession>A0A1H8WLI5</accession>
<evidence type="ECO:0000313" key="3">
    <source>
        <dbReference type="Proteomes" id="UP000183063"/>
    </source>
</evidence>
<organism evidence="1 3">
    <name type="scientific">Rhizobium tibeticum</name>
    <dbReference type="NCBI Taxonomy" id="501024"/>
    <lineage>
        <taxon>Bacteria</taxon>
        <taxon>Pseudomonadati</taxon>
        <taxon>Pseudomonadota</taxon>
        <taxon>Alphaproteobacteria</taxon>
        <taxon>Hyphomicrobiales</taxon>
        <taxon>Rhizobiaceae</taxon>
        <taxon>Rhizobium/Agrobacterium group</taxon>
        <taxon>Rhizobium</taxon>
    </lineage>
</organism>
<name>A0A1H8WLI5_9HYPH</name>
<evidence type="ECO:0000313" key="4">
    <source>
        <dbReference type="Proteomes" id="UP000198939"/>
    </source>
</evidence>
<evidence type="ECO:0000313" key="1">
    <source>
        <dbReference type="EMBL" id="SEI21261.1"/>
    </source>
</evidence>
<reference evidence="1" key="3">
    <citation type="submission" date="2016-10" db="EMBL/GenBank/DDBJ databases">
        <authorList>
            <person name="de Groot N.N."/>
        </authorList>
    </citation>
    <scope>NUCLEOTIDE SEQUENCE [LARGE SCALE GENOMIC DNA]</scope>
    <source>
        <strain evidence="1">CCBAU85039</strain>
    </source>
</reference>
<reference evidence="2 4" key="2">
    <citation type="submission" date="2016-10" db="EMBL/GenBank/DDBJ databases">
        <authorList>
            <person name="Varghese N."/>
            <person name="Submissions S."/>
        </authorList>
    </citation>
    <scope>NUCLEOTIDE SEQUENCE [LARGE SCALE GENOMIC DNA]</scope>
    <source>
        <strain evidence="2 4">CGMCC 1.7071</strain>
    </source>
</reference>
<dbReference type="EMBL" id="FOCV01000069">
    <property type="protein sequence ID" value="SEP28540.1"/>
    <property type="molecule type" value="Genomic_DNA"/>
</dbReference>
<gene>
    <name evidence="1" type="ORF">RTCCBAU85039_6580</name>
    <name evidence="2" type="ORF">SAMN05216228_106917</name>
</gene>
<dbReference type="AlphaFoldDB" id="A0A1H8WLI5"/>